<evidence type="ECO:0000313" key="3">
    <source>
        <dbReference type="Proteomes" id="UP000053647"/>
    </source>
</evidence>
<dbReference type="InterPro" id="IPR037293">
    <property type="entry name" value="Gal_Oxidase_central_sf"/>
</dbReference>
<sequence length="168" mass="18038">MMRRVLPWLSSSSLLLAQHTQAVRVQTAGSFVQVGNTLVSAMMMFLGNEEKVYILDKTQGNVAQIDGHPAWGSVWDINSHQATTMSVLTNTFCATGMHLPNGSYASFGGNGPVSIGETPIDANIGNRSNEVYQAMEIPPPRPTTMSTVVYHVPDSHAVLKLGLDPPSA</sequence>
<name>A0A0C9U9Y9_PAXIN</name>
<reference evidence="3" key="2">
    <citation type="submission" date="2015-01" db="EMBL/GenBank/DDBJ databases">
        <title>Evolutionary Origins and Diversification of the Mycorrhizal Mutualists.</title>
        <authorList>
            <consortium name="DOE Joint Genome Institute"/>
            <consortium name="Mycorrhizal Genomics Consortium"/>
            <person name="Kohler A."/>
            <person name="Kuo A."/>
            <person name="Nagy L.G."/>
            <person name="Floudas D."/>
            <person name="Copeland A."/>
            <person name="Barry K.W."/>
            <person name="Cichocki N."/>
            <person name="Veneault-Fourrey C."/>
            <person name="LaButti K."/>
            <person name="Lindquist E.A."/>
            <person name="Lipzen A."/>
            <person name="Lundell T."/>
            <person name="Morin E."/>
            <person name="Murat C."/>
            <person name="Riley R."/>
            <person name="Ohm R."/>
            <person name="Sun H."/>
            <person name="Tunlid A."/>
            <person name="Henrissat B."/>
            <person name="Grigoriev I.V."/>
            <person name="Hibbett D.S."/>
            <person name="Martin F."/>
        </authorList>
    </citation>
    <scope>NUCLEOTIDE SEQUENCE [LARGE SCALE GENOMIC DNA]</scope>
    <source>
        <strain evidence="3">ATCC 200175</strain>
    </source>
</reference>
<dbReference type="OrthoDB" id="3011541at2759"/>
<accession>A0A0C9U9Y9</accession>
<dbReference type="AlphaFoldDB" id="A0A0C9U9Y9"/>
<gene>
    <name evidence="2" type="ORF">PAXINDRAFT_180451</name>
</gene>
<organism evidence="2 3">
    <name type="scientific">Paxillus involutus ATCC 200175</name>
    <dbReference type="NCBI Taxonomy" id="664439"/>
    <lineage>
        <taxon>Eukaryota</taxon>
        <taxon>Fungi</taxon>
        <taxon>Dikarya</taxon>
        <taxon>Basidiomycota</taxon>
        <taxon>Agaricomycotina</taxon>
        <taxon>Agaricomycetes</taxon>
        <taxon>Agaricomycetidae</taxon>
        <taxon>Boletales</taxon>
        <taxon>Paxilineae</taxon>
        <taxon>Paxillaceae</taxon>
        <taxon>Paxillus</taxon>
    </lineage>
</organism>
<reference evidence="2 3" key="1">
    <citation type="submission" date="2014-06" db="EMBL/GenBank/DDBJ databases">
        <authorList>
            <consortium name="DOE Joint Genome Institute"/>
            <person name="Kuo A."/>
            <person name="Kohler A."/>
            <person name="Nagy L.G."/>
            <person name="Floudas D."/>
            <person name="Copeland A."/>
            <person name="Barry K.W."/>
            <person name="Cichocki N."/>
            <person name="Veneault-Fourrey C."/>
            <person name="LaButti K."/>
            <person name="Lindquist E.A."/>
            <person name="Lipzen A."/>
            <person name="Lundell T."/>
            <person name="Morin E."/>
            <person name="Murat C."/>
            <person name="Sun H."/>
            <person name="Tunlid A."/>
            <person name="Henrissat B."/>
            <person name="Grigoriev I.V."/>
            <person name="Hibbett D.S."/>
            <person name="Martin F."/>
            <person name="Nordberg H.P."/>
            <person name="Cantor M.N."/>
            <person name="Hua S.X."/>
        </authorList>
    </citation>
    <scope>NUCLEOTIDE SEQUENCE [LARGE SCALE GENOMIC DNA]</scope>
    <source>
        <strain evidence="2 3">ATCC 200175</strain>
    </source>
</reference>
<keyword evidence="1" id="KW-0732">Signal</keyword>
<protein>
    <submittedName>
        <fullName evidence="2">Uncharacterized protein</fullName>
    </submittedName>
</protein>
<feature type="chain" id="PRO_5002204660" evidence="1">
    <location>
        <begin position="23"/>
        <end position="168"/>
    </location>
</feature>
<feature type="signal peptide" evidence="1">
    <location>
        <begin position="1"/>
        <end position="22"/>
    </location>
</feature>
<proteinExistence type="predicted"/>
<evidence type="ECO:0000313" key="2">
    <source>
        <dbReference type="EMBL" id="KIJ15786.1"/>
    </source>
</evidence>
<keyword evidence="3" id="KW-1185">Reference proteome</keyword>
<evidence type="ECO:0000256" key="1">
    <source>
        <dbReference type="SAM" id="SignalP"/>
    </source>
</evidence>
<dbReference type="HOGENOM" id="CLU_1587017_0_0_1"/>
<dbReference type="EMBL" id="KN819335">
    <property type="protein sequence ID" value="KIJ15786.1"/>
    <property type="molecule type" value="Genomic_DNA"/>
</dbReference>
<dbReference type="Gene3D" id="2.130.10.80">
    <property type="entry name" value="Galactose oxidase/kelch, beta-propeller"/>
    <property type="match status" value="1"/>
</dbReference>
<dbReference type="Proteomes" id="UP000053647">
    <property type="component" value="Unassembled WGS sequence"/>
</dbReference>